<keyword evidence="2" id="KW-0732">Signal</keyword>
<reference evidence="3 4" key="1">
    <citation type="submission" date="2018-03" db="EMBL/GenBank/DDBJ databases">
        <title>Rhodobacter veldkampii.</title>
        <authorList>
            <person name="Meyer T.E."/>
            <person name="Miller S."/>
            <person name="Lodha T."/>
            <person name="Gandham S."/>
            <person name="Chintalapati S."/>
            <person name="Chintalapati V.R."/>
        </authorList>
    </citation>
    <scope>NUCLEOTIDE SEQUENCE [LARGE SCALE GENOMIC DNA]</scope>
    <source>
        <strain evidence="3 4">DSM 11550</strain>
    </source>
</reference>
<evidence type="ECO:0000313" key="4">
    <source>
        <dbReference type="Proteomes" id="UP000241899"/>
    </source>
</evidence>
<feature type="region of interest" description="Disordered" evidence="1">
    <location>
        <begin position="273"/>
        <end position="313"/>
    </location>
</feature>
<dbReference type="RefSeq" id="WP_107325430.1">
    <property type="nucleotide sequence ID" value="NZ_NHSP01000038.1"/>
</dbReference>
<gene>
    <name evidence="3" type="ORF">C5F46_11150</name>
</gene>
<dbReference type="Proteomes" id="UP000241899">
    <property type="component" value="Unassembled WGS sequence"/>
</dbReference>
<comment type="caution">
    <text evidence="3">The sequence shown here is derived from an EMBL/GenBank/DDBJ whole genome shotgun (WGS) entry which is preliminary data.</text>
</comment>
<keyword evidence="4" id="KW-1185">Reference proteome</keyword>
<name>A0A2T4JGK7_9RHOB</name>
<feature type="compositionally biased region" description="Basic and acidic residues" evidence="1">
    <location>
        <begin position="276"/>
        <end position="294"/>
    </location>
</feature>
<sequence length="523" mass="57313">MTTRPRLALAALIALAQPALAQTAADPANIFGLPGDGGAAGIESGTAVIDDSAAVAELAPLRQRFAEFRAAGFPLPDVADLDAYNPETLLQAARLIEGQDDPCTAAADLSMFLNARIADTNLRDSLGTVDRPLWMTTKVLATMTLPDPVGLGGDMTDWLAGLKNRFSHIGPLYNAWQSAGIVKEHWGDTIAVKHGNWAQQVYDEARREDWSAEEIGTEIVNLQAQSNRILAEINRDTTAFEAAVKAEEDRHAAADAEQDAAYQAKLAAIAEDEATGGERKRREKWLREHAESGEPKSGMGRVIDPTRDPSGISNEWAITETEPGGLYYREERARAFQELQLRRIAEKLQYEATLTKLGFDFDMTMEDRLETLAELQVERETLHRMNLPMANGNCKDIAKPGKVKEKLPEIGMETLIALPHDELLNVLSVLKILPPDDMMTCICQRAAYGQMGTTQIYHPDTYGEYDARYACNTPGPPCIVSGYGCTRNPLPSNPAFWKDCAIGTDMDGMTVPEAIIERLNNGE</sequence>
<feature type="chain" id="PRO_5015644311" evidence="2">
    <location>
        <begin position="22"/>
        <end position="523"/>
    </location>
</feature>
<evidence type="ECO:0000313" key="3">
    <source>
        <dbReference type="EMBL" id="PTE17041.1"/>
    </source>
</evidence>
<dbReference type="OrthoDB" id="7847277at2"/>
<protein>
    <submittedName>
        <fullName evidence="3">Uncharacterized protein</fullName>
    </submittedName>
</protein>
<dbReference type="AlphaFoldDB" id="A0A2T4JGK7"/>
<proteinExistence type="predicted"/>
<feature type="signal peptide" evidence="2">
    <location>
        <begin position="1"/>
        <end position="21"/>
    </location>
</feature>
<evidence type="ECO:0000256" key="2">
    <source>
        <dbReference type="SAM" id="SignalP"/>
    </source>
</evidence>
<dbReference type="EMBL" id="PZKF01000025">
    <property type="protein sequence ID" value="PTE17041.1"/>
    <property type="molecule type" value="Genomic_DNA"/>
</dbReference>
<organism evidence="3 4">
    <name type="scientific">Phaeovulum veldkampii DSM 11550</name>
    <dbReference type="NCBI Taxonomy" id="1185920"/>
    <lineage>
        <taxon>Bacteria</taxon>
        <taxon>Pseudomonadati</taxon>
        <taxon>Pseudomonadota</taxon>
        <taxon>Alphaproteobacteria</taxon>
        <taxon>Rhodobacterales</taxon>
        <taxon>Paracoccaceae</taxon>
        <taxon>Phaeovulum</taxon>
    </lineage>
</organism>
<accession>A0A2T4JGK7</accession>
<evidence type="ECO:0000256" key="1">
    <source>
        <dbReference type="SAM" id="MobiDB-lite"/>
    </source>
</evidence>